<evidence type="ECO:0000313" key="4">
    <source>
        <dbReference type="EMBL" id="KAA6370524.1"/>
    </source>
</evidence>
<accession>A0A5J4UJX1</accession>
<dbReference type="PANTHER" id="PTHR11787">
    <property type="entry name" value="RAB GDP-DISSOCIATION INHIBITOR"/>
    <property type="match status" value="1"/>
</dbReference>
<dbReference type="SUPFAM" id="SSF54373">
    <property type="entry name" value="FAD-linked reductases, C-terminal domain"/>
    <property type="match status" value="1"/>
</dbReference>
<dbReference type="Gene3D" id="3.50.50.60">
    <property type="entry name" value="FAD/NAD(P)-binding domain"/>
    <property type="match status" value="1"/>
</dbReference>
<dbReference type="SUPFAM" id="SSF51905">
    <property type="entry name" value="FAD/NAD(P)-binding domain"/>
    <property type="match status" value="2"/>
</dbReference>
<comment type="caution">
    <text evidence="4">The sequence shown here is derived from an EMBL/GenBank/DDBJ whole genome shotgun (WGS) entry which is preliminary data.</text>
</comment>
<proteinExistence type="inferred from homology"/>
<evidence type="ECO:0000256" key="2">
    <source>
        <dbReference type="RuleBase" id="RU363124"/>
    </source>
</evidence>
<organism evidence="4 5">
    <name type="scientific">Streblomastix strix</name>
    <dbReference type="NCBI Taxonomy" id="222440"/>
    <lineage>
        <taxon>Eukaryota</taxon>
        <taxon>Metamonada</taxon>
        <taxon>Preaxostyla</taxon>
        <taxon>Oxymonadida</taxon>
        <taxon>Streblomastigidae</taxon>
        <taxon>Streblomastix</taxon>
    </lineage>
</organism>
<gene>
    <name evidence="4" type="ORF">EZS28_033949</name>
</gene>
<sequence length="490" mass="54903">MEEDFDIIILGTGLTECILASILSCHGKKVLHLDENDYYGEECSSLSADQAWKRFKGVEKAPANLGRSREWNIDLVPKFPMSNGNIMKAIVHTGTTRYLEFKKCKGAYVLKKGKIHKVPSNGQEALTTGLMGFFQKTKLQKFLTFIGKLDENDPKTFEGIDPRRASMTEVYKKFGLDPESCDFIGHAMALYLNDDYLNQPALPTLKRIRLYGESVTAYGDSPYIYPKYGIGELCQAFARLSAVFGATYRLGVKVDEFIYDEKGDVKGLKALGEVPRSTKILAEPQYVPTLVKKTGQISRAICILSHPVQGADNADSGMIILPQKQIGRKSDIYLSFLSSLHQVCPKGKYLAFISTTVETNAPQRELDPAFDMLKPIDEIFFRVSDVYAPIQSGKSGIHISNSIDATSHFETIMDDVYRLYKELTGEDLDLTKEAEAQERTRRAAGCVVSSQDLEPEKQKPKAPQPPPPTEDKDKEEKKIDKIIRKQVEKK</sequence>
<dbReference type="PANTHER" id="PTHR11787:SF8">
    <property type="entry name" value="RAB GDP DISSOCIATION INHIBITOR"/>
    <property type="match status" value="1"/>
</dbReference>
<dbReference type="PRINTS" id="PR00891">
    <property type="entry name" value="RABGDIREP"/>
</dbReference>
<feature type="compositionally biased region" description="Basic and acidic residues" evidence="3">
    <location>
        <begin position="469"/>
        <end position="479"/>
    </location>
</feature>
<evidence type="ECO:0000256" key="1">
    <source>
        <dbReference type="ARBA" id="ARBA00005593"/>
    </source>
</evidence>
<comment type="similarity">
    <text evidence="1 2">Belongs to the Rab GDI family.</text>
</comment>
<dbReference type="Pfam" id="PF00996">
    <property type="entry name" value="GDI"/>
    <property type="match status" value="1"/>
</dbReference>
<dbReference type="InterPro" id="IPR000806">
    <property type="entry name" value="RabGDI"/>
</dbReference>
<reference evidence="4 5" key="1">
    <citation type="submission" date="2019-03" db="EMBL/GenBank/DDBJ databases">
        <title>Single cell metagenomics reveals metabolic interactions within the superorganism composed of flagellate Streblomastix strix and complex community of Bacteroidetes bacteria on its surface.</title>
        <authorList>
            <person name="Treitli S.C."/>
            <person name="Kolisko M."/>
            <person name="Husnik F."/>
            <person name="Keeling P."/>
            <person name="Hampl V."/>
        </authorList>
    </citation>
    <scope>NUCLEOTIDE SEQUENCE [LARGE SCALE GENOMIC DNA]</scope>
    <source>
        <strain evidence="4">ST1C</strain>
    </source>
</reference>
<dbReference type="Proteomes" id="UP000324800">
    <property type="component" value="Unassembled WGS sequence"/>
</dbReference>
<protein>
    <recommendedName>
        <fullName evidence="2">Rab GDP dissociation inhibitor</fullName>
    </recommendedName>
</protein>
<evidence type="ECO:0000313" key="5">
    <source>
        <dbReference type="Proteomes" id="UP000324800"/>
    </source>
</evidence>
<dbReference type="GO" id="GO:0005737">
    <property type="term" value="C:cytoplasm"/>
    <property type="evidence" value="ECO:0007669"/>
    <property type="project" value="TreeGrafter"/>
</dbReference>
<dbReference type="AlphaFoldDB" id="A0A5J4UJX1"/>
<dbReference type="GO" id="GO:0015031">
    <property type="term" value="P:protein transport"/>
    <property type="evidence" value="ECO:0007669"/>
    <property type="project" value="InterPro"/>
</dbReference>
<dbReference type="PRINTS" id="PR00892">
    <property type="entry name" value="RABGDI"/>
</dbReference>
<name>A0A5J4UJX1_9EUKA</name>
<dbReference type="OrthoDB" id="9446342at2759"/>
<dbReference type="GO" id="GO:0007264">
    <property type="term" value="P:small GTPase-mediated signal transduction"/>
    <property type="evidence" value="ECO:0007669"/>
    <property type="project" value="InterPro"/>
</dbReference>
<dbReference type="GO" id="GO:0005093">
    <property type="term" value="F:Rab GDP-dissociation inhibitor activity"/>
    <property type="evidence" value="ECO:0007669"/>
    <property type="project" value="InterPro"/>
</dbReference>
<feature type="non-terminal residue" evidence="4">
    <location>
        <position position="490"/>
    </location>
</feature>
<dbReference type="Gene3D" id="3.30.519.10">
    <property type="entry name" value="Guanine Nucleotide Dissociation Inhibitor, domain 2"/>
    <property type="match status" value="1"/>
</dbReference>
<feature type="region of interest" description="Disordered" evidence="3">
    <location>
        <begin position="436"/>
        <end position="479"/>
    </location>
</feature>
<dbReference type="InterPro" id="IPR018203">
    <property type="entry name" value="GDP_dissociation_inhibitor"/>
</dbReference>
<dbReference type="GO" id="GO:0016192">
    <property type="term" value="P:vesicle-mediated transport"/>
    <property type="evidence" value="ECO:0007669"/>
    <property type="project" value="TreeGrafter"/>
</dbReference>
<dbReference type="FunFam" id="1.10.405.10:FF:000001">
    <property type="entry name" value="Rab GDP dissociation inhibitor"/>
    <property type="match status" value="1"/>
</dbReference>
<dbReference type="InterPro" id="IPR036188">
    <property type="entry name" value="FAD/NAD-bd_sf"/>
</dbReference>
<evidence type="ECO:0000256" key="3">
    <source>
        <dbReference type="SAM" id="MobiDB-lite"/>
    </source>
</evidence>
<dbReference type="Gene3D" id="1.10.405.10">
    <property type="entry name" value="Guanine Nucleotide Dissociation Inhibitor, domain 1"/>
    <property type="match status" value="1"/>
</dbReference>
<dbReference type="EMBL" id="SNRW01015302">
    <property type="protein sequence ID" value="KAA6370524.1"/>
    <property type="molecule type" value="Genomic_DNA"/>
</dbReference>